<protein>
    <submittedName>
        <fullName evidence="2">Cation transport ATPase</fullName>
    </submittedName>
</protein>
<name>A0ABS4JET0_9BACL</name>
<feature type="transmembrane region" description="Helical" evidence="1">
    <location>
        <begin position="12"/>
        <end position="36"/>
    </location>
</feature>
<evidence type="ECO:0000313" key="2">
    <source>
        <dbReference type="EMBL" id="MBP1999636.1"/>
    </source>
</evidence>
<dbReference type="RefSeq" id="WP_209859092.1">
    <property type="nucleotide sequence ID" value="NZ_JAGGLD010000001.1"/>
</dbReference>
<evidence type="ECO:0000313" key="3">
    <source>
        <dbReference type="Proteomes" id="UP001519288"/>
    </source>
</evidence>
<feature type="transmembrane region" description="Helical" evidence="1">
    <location>
        <begin position="48"/>
        <end position="66"/>
    </location>
</feature>
<organism evidence="2 3">
    <name type="scientific">Paenibacillus shirakamiensis</name>
    <dbReference type="NCBI Taxonomy" id="1265935"/>
    <lineage>
        <taxon>Bacteria</taxon>
        <taxon>Bacillati</taxon>
        <taxon>Bacillota</taxon>
        <taxon>Bacilli</taxon>
        <taxon>Bacillales</taxon>
        <taxon>Paenibacillaceae</taxon>
        <taxon>Paenibacillus</taxon>
    </lineage>
</organism>
<feature type="transmembrane region" description="Helical" evidence="1">
    <location>
        <begin position="78"/>
        <end position="102"/>
    </location>
</feature>
<gene>
    <name evidence="2" type="ORF">J2Z69_000655</name>
</gene>
<dbReference type="EMBL" id="JAGGLD010000001">
    <property type="protein sequence ID" value="MBP1999636.1"/>
    <property type="molecule type" value="Genomic_DNA"/>
</dbReference>
<keyword evidence="1" id="KW-1133">Transmembrane helix</keyword>
<keyword evidence="1" id="KW-0812">Transmembrane</keyword>
<dbReference type="Proteomes" id="UP001519288">
    <property type="component" value="Unassembled WGS sequence"/>
</dbReference>
<proteinExistence type="predicted"/>
<reference evidence="2 3" key="1">
    <citation type="submission" date="2021-03" db="EMBL/GenBank/DDBJ databases">
        <title>Genomic Encyclopedia of Type Strains, Phase IV (KMG-IV): sequencing the most valuable type-strain genomes for metagenomic binning, comparative biology and taxonomic classification.</title>
        <authorList>
            <person name="Goeker M."/>
        </authorList>
    </citation>
    <scope>NUCLEOTIDE SEQUENCE [LARGE SCALE GENOMIC DNA]</scope>
    <source>
        <strain evidence="2 3">DSM 26806</strain>
    </source>
</reference>
<comment type="caution">
    <text evidence="2">The sequence shown here is derived from an EMBL/GenBank/DDBJ whole genome shotgun (WGS) entry which is preliminary data.</text>
</comment>
<sequence length="103" mass="11336">MAATTEPQDQELGRAIVSILFTIIAFILSLFTLLIFSRNHNSPNTIGIWVPILITFLMSGAGVFFARQALQLDAGRKMGIFSMLVNSILIAFLIVLSILLLLK</sequence>
<keyword evidence="1" id="KW-0472">Membrane</keyword>
<evidence type="ECO:0000256" key="1">
    <source>
        <dbReference type="SAM" id="Phobius"/>
    </source>
</evidence>
<keyword evidence="3" id="KW-1185">Reference proteome</keyword>
<accession>A0ABS4JET0</accession>